<dbReference type="EMBL" id="RBLG01000003">
    <property type="protein sequence ID" value="RKS50588.1"/>
    <property type="molecule type" value="Genomic_DNA"/>
</dbReference>
<dbReference type="Gene3D" id="2.160.10.10">
    <property type="entry name" value="Hexapeptide repeat proteins"/>
    <property type="match status" value="1"/>
</dbReference>
<comment type="caution">
    <text evidence="6">The sequence shown here is derived from an EMBL/GenBank/DDBJ whole genome shotgun (WGS) entry which is preliminary data.</text>
</comment>
<dbReference type="SUPFAM" id="SSF51161">
    <property type="entry name" value="Trimeric LpxA-like enzymes"/>
    <property type="match status" value="1"/>
</dbReference>
<proteinExistence type="inferred from homology"/>
<organism evidence="6 7">
    <name type="scientific">Gillisia mitskevichiae</name>
    <dbReference type="NCBI Taxonomy" id="270921"/>
    <lineage>
        <taxon>Bacteria</taxon>
        <taxon>Pseudomonadati</taxon>
        <taxon>Bacteroidota</taxon>
        <taxon>Flavobacteriia</taxon>
        <taxon>Flavobacteriales</taxon>
        <taxon>Flavobacteriaceae</taxon>
        <taxon>Gillisia</taxon>
    </lineage>
</organism>
<dbReference type="InterPro" id="IPR045304">
    <property type="entry name" value="LbH_SAT"/>
</dbReference>
<keyword evidence="2 5" id="KW-0808">Transferase</keyword>
<dbReference type="RefSeq" id="WP_121346190.1">
    <property type="nucleotide sequence ID" value="NZ_RBLG01000003.1"/>
</dbReference>
<evidence type="ECO:0000256" key="5">
    <source>
        <dbReference type="PIRNR" id="PIRNR000441"/>
    </source>
</evidence>
<dbReference type="GO" id="GO:0006535">
    <property type="term" value="P:cysteine biosynthetic process from serine"/>
    <property type="evidence" value="ECO:0007669"/>
    <property type="project" value="InterPro"/>
</dbReference>
<evidence type="ECO:0000256" key="4">
    <source>
        <dbReference type="ARBA" id="ARBA00023315"/>
    </source>
</evidence>
<dbReference type="PROSITE" id="PS00101">
    <property type="entry name" value="HEXAPEP_TRANSFERASES"/>
    <property type="match status" value="1"/>
</dbReference>
<reference evidence="6 7" key="1">
    <citation type="submission" date="2018-10" db="EMBL/GenBank/DDBJ databases">
        <title>Genomic Encyclopedia of Archaeal and Bacterial Type Strains, Phase II (KMG-II): from individual species to whole genera.</title>
        <authorList>
            <person name="Goeker M."/>
        </authorList>
    </citation>
    <scope>NUCLEOTIDE SEQUENCE [LARGE SCALE GENOMIC DNA]</scope>
    <source>
        <strain evidence="6 7">DSM 19839</strain>
    </source>
</reference>
<dbReference type="GO" id="GO:0009001">
    <property type="term" value="F:serine O-acetyltransferase activity"/>
    <property type="evidence" value="ECO:0007669"/>
    <property type="project" value="UniProtKB-EC"/>
</dbReference>
<name>A0A495PM98_9FLAO</name>
<dbReference type="AlphaFoldDB" id="A0A495PM98"/>
<dbReference type="EC" id="2.3.1.30" evidence="5"/>
<dbReference type="InterPro" id="IPR011004">
    <property type="entry name" value="Trimer_LpxA-like_sf"/>
</dbReference>
<sequence>MNDILIDSKRFSSNVFPGIFNTPGMRFMFFFRLCNTYKNTPVALFFKFYFKGMQAKYGFQIPHSTKIGAGLFLGHYGNIVINAKSIIGKNCNISQGVTIGAVNRGKNKGCPVIGDEVWIGANSVIVGNIKIGNNALIAPLTFVNRDVPENALVVGNPGEIVNYSGSEGYINNKILNNL</sequence>
<keyword evidence="4 5" id="KW-0012">Acyltransferase</keyword>
<dbReference type="CDD" id="cd03354">
    <property type="entry name" value="LbH_SAT"/>
    <property type="match status" value="1"/>
</dbReference>
<accession>A0A495PM98</accession>
<keyword evidence="3" id="KW-0677">Repeat</keyword>
<dbReference type="InterPro" id="IPR005881">
    <property type="entry name" value="Ser_O-AcTrfase"/>
</dbReference>
<comment type="similarity">
    <text evidence="1 5">Belongs to the transferase hexapeptide repeat family.</text>
</comment>
<evidence type="ECO:0000256" key="3">
    <source>
        <dbReference type="ARBA" id="ARBA00022737"/>
    </source>
</evidence>
<comment type="catalytic activity">
    <reaction evidence="5">
        <text>L-serine + acetyl-CoA = O-acetyl-L-serine + CoA</text>
        <dbReference type="Rhea" id="RHEA:24560"/>
        <dbReference type="ChEBI" id="CHEBI:33384"/>
        <dbReference type="ChEBI" id="CHEBI:57287"/>
        <dbReference type="ChEBI" id="CHEBI:57288"/>
        <dbReference type="ChEBI" id="CHEBI:58340"/>
        <dbReference type="EC" id="2.3.1.30"/>
    </reaction>
</comment>
<evidence type="ECO:0000313" key="7">
    <source>
        <dbReference type="Proteomes" id="UP000276282"/>
    </source>
</evidence>
<evidence type="ECO:0000256" key="2">
    <source>
        <dbReference type="ARBA" id="ARBA00022679"/>
    </source>
</evidence>
<dbReference type="PIRSF" id="PIRSF000441">
    <property type="entry name" value="CysE"/>
    <property type="match status" value="1"/>
</dbReference>
<dbReference type="Proteomes" id="UP000276282">
    <property type="component" value="Unassembled WGS sequence"/>
</dbReference>
<protein>
    <recommendedName>
        <fullName evidence="5">Serine acetyltransferase</fullName>
        <ecNumber evidence="5">2.3.1.30</ecNumber>
    </recommendedName>
</protein>
<evidence type="ECO:0000313" key="6">
    <source>
        <dbReference type="EMBL" id="RKS50588.1"/>
    </source>
</evidence>
<dbReference type="InterPro" id="IPR001451">
    <property type="entry name" value="Hexapep"/>
</dbReference>
<dbReference type="GO" id="GO:0005737">
    <property type="term" value="C:cytoplasm"/>
    <property type="evidence" value="ECO:0007669"/>
    <property type="project" value="InterPro"/>
</dbReference>
<evidence type="ECO:0000256" key="1">
    <source>
        <dbReference type="ARBA" id="ARBA00007274"/>
    </source>
</evidence>
<dbReference type="OrthoDB" id="9814490at2"/>
<dbReference type="InterPro" id="IPR018357">
    <property type="entry name" value="Hexapep_transf_CS"/>
</dbReference>
<dbReference type="Pfam" id="PF00132">
    <property type="entry name" value="Hexapep"/>
    <property type="match status" value="1"/>
</dbReference>
<keyword evidence="7" id="KW-1185">Reference proteome</keyword>
<gene>
    <name evidence="6" type="ORF">BC962_2359</name>
</gene>
<dbReference type="PANTHER" id="PTHR42811">
    <property type="entry name" value="SERINE ACETYLTRANSFERASE"/>
    <property type="match status" value="1"/>
</dbReference>